<keyword evidence="3" id="KW-1185">Reference proteome</keyword>
<feature type="compositionally biased region" description="Polar residues" evidence="1">
    <location>
        <begin position="23"/>
        <end position="33"/>
    </location>
</feature>
<evidence type="ECO:0000256" key="1">
    <source>
        <dbReference type="SAM" id="MobiDB-lite"/>
    </source>
</evidence>
<dbReference type="AlphaFoldDB" id="A0A4S8KTV0"/>
<evidence type="ECO:0000313" key="2">
    <source>
        <dbReference type="EMBL" id="THU79180.1"/>
    </source>
</evidence>
<feature type="region of interest" description="Disordered" evidence="1">
    <location>
        <begin position="1"/>
        <end position="58"/>
    </location>
</feature>
<dbReference type="Proteomes" id="UP000297245">
    <property type="component" value="Unassembled WGS sequence"/>
</dbReference>
<sequence>MATPHSTVSNLRVDTLRSERSSTQEGLDSTPHTCGTGHHSPDLCYPMDSSPRVNSPSNEFEQLVQQEQDLLSNFNCLKDDYDELHLKVNDTLNQIVLAVKKELEGISNLAIKNFHGNITRVEAETLNFARILGSAMSAAHYSVLHDNLQVIQDRFKAVGMAYDSLNTFLNQAFNSSRAVTGFPNETDDIILCILKYATEDVPGIETFLKSTPSPIPINIKPFSAPPALPLNSAVLTGVQVGSLGSTGPTLTQQPGPL</sequence>
<dbReference type="EMBL" id="ML180064">
    <property type="protein sequence ID" value="THU79180.1"/>
    <property type="molecule type" value="Genomic_DNA"/>
</dbReference>
<evidence type="ECO:0000313" key="3">
    <source>
        <dbReference type="Proteomes" id="UP000297245"/>
    </source>
</evidence>
<protein>
    <submittedName>
        <fullName evidence="2">Uncharacterized protein</fullName>
    </submittedName>
</protein>
<accession>A0A4S8KTV0</accession>
<proteinExistence type="predicted"/>
<reference evidence="2 3" key="1">
    <citation type="journal article" date="2019" name="Nat. Ecol. Evol.">
        <title>Megaphylogeny resolves global patterns of mushroom evolution.</title>
        <authorList>
            <person name="Varga T."/>
            <person name="Krizsan K."/>
            <person name="Foldi C."/>
            <person name="Dima B."/>
            <person name="Sanchez-Garcia M."/>
            <person name="Sanchez-Ramirez S."/>
            <person name="Szollosi G.J."/>
            <person name="Szarkandi J.G."/>
            <person name="Papp V."/>
            <person name="Albert L."/>
            <person name="Andreopoulos W."/>
            <person name="Angelini C."/>
            <person name="Antonin V."/>
            <person name="Barry K.W."/>
            <person name="Bougher N.L."/>
            <person name="Buchanan P."/>
            <person name="Buyck B."/>
            <person name="Bense V."/>
            <person name="Catcheside P."/>
            <person name="Chovatia M."/>
            <person name="Cooper J."/>
            <person name="Damon W."/>
            <person name="Desjardin D."/>
            <person name="Finy P."/>
            <person name="Geml J."/>
            <person name="Haridas S."/>
            <person name="Hughes K."/>
            <person name="Justo A."/>
            <person name="Karasinski D."/>
            <person name="Kautmanova I."/>
            <person name="Kiss B."/>
            <person name="Kocsube S."/>
            <person name="Kotiranta H."/>
            <person name="LaButti K.M."/>
            <person name="Lechner B.E."/>
            <person name="Liimatainen K."/>
            <person name="Lipzen A."/>
            <person name="Lukacs Z."/>
            <person name="Mihaltcheva S."/>
            <person name="Morgado L.N."/>
            <person name="Niskanen T."/>
            <person name="Noordeloos M.E."/>
            <person name="Ohm R.A."/>
            <person name="Ortiz-Santana B."/>
            <person name="Ovrebo C."/>
            <person name="Racz N."/>
            <person name="Riley R."/>
            <person name="Savchenko A."/>
            <person name="Shiryaev A."/>
            <person name="Soop K."/>
            <person name="Spirin V."/>
            <person name="Szebenyi C."/>
            <person name="Tomsovsky M."/>
            <person name="Tulloss R.E."/>
            <person name="Uehling J."/>
            <person name="Grigoriev I.V."/>
            <person name="Vagvolgyi C."/>
            <person name="Papp T."/>
            <person name="Martin F.M."/>
            <person name="Miettinen O."/>
            <person name="Hibbett D.S."/>
            <person name="Nagy L.G."/>
        </authorList>
    </citation>
    <scope>NUCLEOTIDE SEQUENCE [LARGE SCALE GENOMIC DNA]</scope>
    <source>
        <strain evidence="2 3">CBS 962.96</strain>
    </source>
</reference>
<organism evidence="2 3">
    <name type="scientific">Dendrothele bispora (strain CBS 962.96)</name>
    <dbReference type="NCBI Taxonomy" id="1314807"/>
    <lineage>
        <taxon>Eukaryota</taxon>
        <taxon>Fungi</taxon>
        <taxon>Dikarya</taxon>
        <taxon>Basidiomycota</taxon>
        <taxon>Agaricomycotina</taxon>
        <taxon>Agaricomycetes</taxon>
        <taxon>Agaricomycetidae</taxon>
        <taxon>Agaricales</taxon>
        <taxon>Agaricales incertae sedis</taxon>
        <taxon>Dendrothele</taxon>
    </lineage>
</organism>
<gene>
    <name evidence="2" type="ORF">K435DRAFT_875779</name>
</gene>
<feature type="compositionally biased region" description="Polar residues" evidence="1">
    <location>
        <begin position="1"/>
        <end position="12"/>
    </location>
</feature>
<name>A0A4S8KTV0_DENBC</name>